<sequence length="355" mass="38507">MSVWVSVPGQVDNVGDTVLRRGLLEALRPLGTLHVFVGDHDDAYCTGLRLRPEDVVHRSVPAWRRDVARAVLSGRATYAYNAGEMIVDRRYVASYARFAPLLAAGRLRGGRAVHTGFGIRASNPRWNWALRAALAPVDVVTWRDPVSAETIRRGRVTPDWAFREGASTAELEGFAAQTRRPALGIALRYDRPAPTPAWVRAVGEHAEAAGYEVVVLAQIARDSPRAQELADALDGVAVTWDGPEHLPQEERLREAYRRCDVVISDRLHALVIAATEGALPLALADAPGDKTVRTLAAVGLGEHAVDRRGSEDVAVLGTAVTAASAARAGTMARVVEARRRLDDLAQQLLTLRSPR</sequence>
<evidence type="ECO:0000313" key="3">
    <source>
        <dbReference type="Proteomes" id="UP000245166"/>
    </source>
</evidence>
<evidence type="ECO:0000259" key="1">
    <source>
        <dbReference type="Pfam" id="PF04230"/>
    </source>
</evidence>
<proteinExistence type="predicted"/>
<dbReference type="EMBL" id="PYHR01000002">
    <property type="protein sequence ID" value="PWD51939.1"/>
    <property type="molecule type" value="Genomic_DNA"/>
</dbReference>
<feature type="domain" description="Polysaccharide pyruvyl transferase" evidence="1">
    <location>
        <begin position="13"/>
        <end position="275"/>
    </location>
</feature>
<dbReference type="Proteomes" id="UP000245166">
    <property type="component" value="Unassembled WGS sequence"/>
</dbReference>
<protein>
    <recommendedName>
        <fullName evidence="1">Polysaccharide pyruvyl transferase domain-containing protein</fullName>
    </recommendedName>
</protein>
<organism evidence="2 3">
    <name type="scientific">Serinibacter arcticus</name>
    <dbReference type="NCBI Taxonomy" id="1655435"/>
    <lineage>
        <taxon>Bacteria</taxon>
        <taxon>Bacillati</taxon>
        <taxon>Actinomycetota</taxon>
        <taxon>Actinomycetes</taxon>
        <taxon>Micrococcales</taxon>
        <taxon>Beutenbergiaceae</taxon>
        <taxon>Serinibacter</taxon>
    </lineage>
</organism>
<dbReference type="RefSeq" id="WP_109230322.1">
    <property type="nucleotide sequence ID" value="NZ_PYHR01000002.1"/>
</dbReference>
<dbReference type="InterPro" id="IPR007345">
    <property type="entry name" value="Polysacch_pyruvyl_Trfase"/>
</dbReference>
<accession>A0A2U1ZY81</accession>
<dbReference type="PANTHER" id="PTHR36836:SF1">
    <property type="entry name" value="COLANIC ACID BIOSYNTHESIS PROTEIN WCAK"/>
    <property type="match status" value="1"/>
</dbReference>
<dbReference type="OrthoDB" id="9772485at2"/>
<gene>
    <name evidence="2" type="ORF">C8046_16085</name>
</gene>
<dbReference type="PANTHER" id="PTHR36836">
    <property type="entry name" value="COLANIC ACID BIOSYNTHESIS PROTEIN WCAK"/>
    <property type="match status" value="1"/>
</dbReference>
<comment type="caution">
    <text evidence="2">The sequence shown here is derived from an EMBL/GenBank/DDBJ whole genome shotgun (WGS) entry which is preliminary data.</text>
</comment>
<dbReference type="Pfam" id="PF04230">
    <property type="entry name" value="PS_pyruv_trans"/>
    <property type="match status" value="1"/>
</dbReference>
<keyword evidence="3" id="KW-1185">Reference proteome</keyword>
<reference evidence="2 3" key="1">
    <citation type="submission" date="2018-03" db="EMBL/GenBank/DDBJ databases">
        <title>Genome assembly of novel Miniimonas species PCH200.</title>
        <authorList>
            <person name="Thakur V."/>
            <person name="Kumar V."/>
            <person name="Singh D."/>
        </authorList>
    </citation>
    <scope>NUCLEOTIDE SEQUENCE [LARGE SCALE GENOMIC DNA]</scope>
    <source>
        <strain evidence="2 3">PCH200</strain>
    </source>
</reference>
<dbReference type="AlphaFoldDB" id="A0A2U1ZY81"/>
<name>A0A2U1ZY81_9MICO</name>
<evidence type="ECO:0000313" key="2">
    <source>
        <dbReference type="EMBL" id="PWD51939.1"/>
    </source>
</evidence>